<dbReference type="Pfam" id="PF01728">
    <property type="entry name" value="FtsJ"/>
    <property type="match status" value="1"/>
</dbReference>
<dbReference type="PANTHER" id="PTHR32319:SF0">
    <property type="entry name" value="BACTERIAL HEMOLYSIN-LIKE PROTEIN"/>
    <property type="match status" value="1"/>
</dbReference>
<dbReference type="InterPro" id="IPR002877">
    <property type="entry name" value="RNA_MeTrfase_FtsJ_dom"/>
</dbReference>
<dbReference type="Pfam" id="PF01479">
    <property type="entry name" value="S4"/>
    <property type="match status" value="1"/>
</dbReference>
<protein>
    <submittedName>
        <fullName evidence="5">TlyA family RNA methyltransferase</fullName>
    </submittedName>
</protein>
<evidence type="ECO:0000259" key="4">
    <source>
        <dbReference type="SMART" id="SM00363"/>
    </source>
</evidence>
<evidence type="ECO:0000256" key="3">
    <source>
        <dbReference type="PROSITE-ProRule" id="PRU00182"/>
    </source>
</evidence>
<dbReference type="GO" id="GO:0008168">
    <property type="term" value="F:methyltransferase activity"/>
    <property type="evidence" value="ECO:0007669"/>
    <property type="project" value="UniProtKB-KW"/>
</dbReference>
<dbReference type="NCBIfam" id="TIGR00478">
    <property type="entry name" value="tly"/>
    <property type="match status" value="1"/>
</dbReference>
<dbReference type="InterPro" id="IPR036986">
    <property type="entry name" value="S4_RNA-bd_sf"/>
</dbReference>
<keyword evidence="5" id="KW-0808">Transferase</keyword>
<evidence type="ECO:0000256" key="2">
    <source>
        <dbReference type="ARBA" id="ARBA00029460"/>
    </source>
</evidence>
<evidence type="ECO:0000256" key="1">
    <source>
        <dbReference type="ARBA" id="ARBA00022884"/>
    </source>
</evidence>
<evidence type="ECO:0000313" key="5">
    <source>
        <dbReference type="EMBL" id="MFD1428081.1"/>
    </source>
</evidence>
<dbReference type="SMART" id="SM00363">
    <property type="entry name" value="S4"/>
    <property type="match status" value="1"/>
</dbReference>
<keyword evidence="1 3" id="KW-0694">RNA-binding</keyword>
<dbReference type="InterPro" id="IPR029063">
    <property type="entry name" value="SAM-dependent_MTases_sf"/>
</dbReference>
<dbReference type="RefSeq" id="WP_380166654.1">
    <property type="nucleotide sequence ID" value="NZ_JBHTNU010000017.1"/>
</dbReference>
<evidence type="ECO:0000313" key="6">
    <source>
        <dbReference type="Proteomes" id="UP001597282"/>
    </source>
</evidence>
<dbReference type="CDD" id="cd00165">
    <property type="entry name" value="S4"/>
    <property type="match status" value="1"/>
</dbReference>
<dbReference type="PIRSF" id="PIRSF005578">
    <property type="entry name" value="TlyA"/>
    <property type="match status" value="1"/>
</dbReference>
<sequence>MVAKERLDLVLVNNGYFPTRQQAQRAVMAGWVRVNGERMDKPGTRIPLEAAVEVARREHPYVSRGGLKLEQALKVFPLDLGGRTVLDVGASTGGFTDCALQNGAVKVYAVDVGYGQLAWKLRQDPRVVVMERTNFRYMQAEDLPEETPDFATVDVSFISLSLILPPLKALLKMPGDVVALVKPQFEAGREQVGRKGIVRDPQVHQKVLARFAEMATTAGFSLKGLAPSPITGSRGNIEFLSWLQRSPMENSLLPTDLENLIEETVEKAHSLQG</sequence>
<dbReference type="Gene3D" id="3.10.290.10">
    <property type="entry name" value="RNA-binding S4 domain"/>
    <property type="match status" value="1"/>
</dbReference>
<comment type="caution">
    <text evidence="5">The sequence shown here is derived from an EMBL/GenBank/DDBJ whole genome shotgun (WGS) entry which is preliminary data.</text>
</comment>
<keyword evidence="5" id="KW-0489">Methyltransferase</keyword>
<comment type="similarity">
    <text evidence="2">Belongs to the TlyA family.</text>
</comment>
<gene>
    <name evidence="5" type="ORF">ACFQ4Y_14330</name>
</gene>
<keyword evidence="6" id="KW-1185">Reference proteome</keyword>
<dbReference type="InterPro" id="IPR004538">
    <property type="entry name" value="Hemolysin_A/TlyA"/>
</dbReference>
<dbReference type="PANTHER" id="PTHR32319">
    <property type="entry name" value="BACTERIAL HEMOLYSIN-LIKE PROTEIN"/>
    <property type="match status" value="1"/>
</dbReference>
<dbReference type="GO" id="GO:0032259">
    <property type="term" value="P:methylation"/>
    <property type="evidence" value="ECO:0007669"/>
    <property type="project" value="UniProtKB-KW"/>
</dbReference>
<dbReference type="InterPro" id="IPR047048">
    <property type="entry name" value="TlyA"/>
</dbReference>
<dbReference type="Proteomes" id="UP001597282">
    <property type="component" value="Unassembled WGS sequence"/>
</dbReference>
<name>A0ABW4CDS3_9BACL</name>
<dbReference type="EMBL" id="JBHTNU010000017">
    <property type="protein sequence ID" value="MFD1428081.1"/>
    <property type="molecule type" value="Genomic_DNA"/>
</dbReference>
<reference evidence="6" key="1">
    <citation type="journal article" date="2019" name="Int. J. Syst. Evol. Microbiol.">
        <title>The Global Catalogue of Microorganisms (GCM) 10K type strain sequencing project: providing services to taxonomists for standard genome sequencing and annotation.</title>
        <authorList>
            <consortium name="The Broad Institute Genomics Platform"/>
            <consortium name="The Broad Institute Genome Sequencing Center for Infectious Disease"/>
            <person name="Wu L."/>
            <person name="Ma J."/>
        </authorList>
    </citation>
    <scope>NUCLEOTIDE SEQUENCE [LARGE SCALE GENOMIC DNA]</scope>
    <source>
        <strain evidence="6">S1</strain>
    </source>
</reference>
<dbReference type="Gene3D" id="3.40.50.150">
    <property type="entry name" value="Vaccinia Virus protein VP39"/>
    <property type="match status" value="1"/>
</dbReference>
<feature type="domain" description="RNA-binding S4" evidence="4">
    <location>
        <begin position="5"/>
        <end position="70"/>
    </location>
</feature>
<dbReference type="SUPFAM" id="SSF55174">
    <property type="entry name" value="Alpha-L RNA-binding motif"/>
    <property type="match status" value="1"/>
</dbReference>
<dbReference type="CDD" id="cd02440">
    <property type="entry name" value="AdoMet_MTases"/>
    <property type="match status" value="1"/>
</dbReference>
<organism evidence="5 6">
    <name type="scientific">Kroppenstedtia sanguinis</name>
    <dbReference type="NCBI Taxonomy" id="1380684"/>
    <lineage>
        <taxon>Bacteria</taxon>
        <taxon>Bacillati</taxon>
        <taxon>Bacillota</taxon>
        <taxon>Bacilli</taxon>
        <taxon>Bacillales</taxon>
        <taxon>Thermoactinomycetaceae</taxon>
        <taxon>Kroppenstedtia</taxon>
    </lineage>
</organism>
<proteinExistence type="inferred from homology"/>
<accession>A0ABW4CDS3</accession>
<dbReference type="SUPFAM" id="SSF53335">
    <property type="entry name" value="S-adenosyl-L-methionine-dependent methyltransferases"/>
    <property type="match status" value="1"/>
</dbReference>
<dbReference type="InterPro" id="IPR002942">
    <property type="entry name" value="S4_RNA-bd"/>
</dbReference>
<dbReference type="PROSITE" id="PS50889">
    <property type="entry name" value="S4"/>
    <property type="match status" value="1"/>
</dbReference>